<organism evidence="2 3">
    <name type="scientific">Streptomyces mobaraensis</name>
    <name type="common">Streptoverticillium mobaraense</name>
    <dbReference type="NCBI Taxonomy" id="35621"/>
    <lineage>
        <taxon>Bacteria</taxon>
        <taxon>Bacillati</taxon>
        <taxon>Actinomycetota</taxon>
        <taxon>Actinomycetes</taxon>
        <taxon>Kitasatosporales</taxon>
        <taxon>Streptomycetaceae</taxon>
        <taxon>Streptomyces</taxon>
    </lineage>
</organism>
<dbReference type="InterPro" id="IPR010982">
    <property type="entry name" value="Lambda_DNA-bd_dom_sf"/>
</dbReference>
<protein>
    <submittedName>
        <fullName evidence="2">Helix-turn-helix domain-containing protein</fullName>
    </submittedName>
</protein>
<dbReference type="EMBL" id="VOKX01000007">
    <property type="protein sequence ID" value="KAB7851236.1"/>
    <property type="molecule type" value="Genomic_DNA"/>
</dbReference>
<name>A0A5N5WG93_STRMB</name>
<evidence type="ECO:0000313" key="3">
    <source>
        <dbReference type="Proteomes" id="UP000327000"/>
    </source>
</evidence>
<dbReference type="AlphaFoldDB" id="A0A5N5WG93"/>
<sequence>MDKGALQWLLRERRALIAPEEYGLSRPSRQGRRAPGLTQSQIDQLLHRTHGTYNRLETGNYPNPPEDLLRDVARLLAFNEHEWSLLWLYTLHRDPPTPLHPRSGTEVRGAWQDVIDGISHIAYITDQSWRVVTYNKAFAEIFPSGRVPTNTMRWMLLAPEAREVLMGWDEHWLPMVLPQLRAAMAALPNDETLAGIEKDVLADPVAGPLYEAGGGSYIHPDGDERPLLHARLGPGWVSLCTAEPLSSPRARLMVMIFRPGEERRHTGPAILRAT</sequence>
<feature type="domain" description="MmyB-like transcription regulator ligand binding" evidence="1">
    <location>
        <begin position="107"/>
        <end position="261"/>
    </location>
</feature>
<evidence type="ECO:0000259" key="1">
    <source>
        <dbReference type="Pfam" id="PF17765"/>
    </source>
</evidence>
<dbReference type="InterPro" id="IPR041413">
    <property type="entry name" value="MLTR_LBD"/>
</dbReference>
<keyword evidence="3" id="KW-1185">Reference proteome</keyword>
<evidence type="ECO:0000313" key="2">
    <source>
        <dbReference type="EMBL" id="KAB7851236.1"/>
    </source>
</evidence>
<dbReference type="PANTHER" id="PTHR35010">
    <property type="entry name" value="BLL4672 PROTEIN-RELATED"/>
    <property type="match status" value="1"/>
</dbReference>
<comment type="caution">
    <text evidence="2">The sequence shown here is derived from an EMBL/GenBank/DDBJ whole genome shotgun (WGS) entry which is preliminary data.</text>
</comment>
<dbReference type="OrthoDB" id="4144527at2"/>
<dbReference type="InterPro" id="IPR001387">
    <property type="entry name" value="Cro/C1-type_HTH"/>
</dbReference>
<reference evidence="2 3" key="1">
    <citation type="journal article" date="2019" name="Microb. Cell Fact.">
        <title>Exploring novel herbicidin analogues by transcriptional regulator overexpression and MS/MS molecular networking.</title>
        <authorList>
            <person name="Shi Y."/>
            <person name="Gu R."/>
            <person name="Li Y."/>
            <person name="Wang X."/>
            <person name="Ren W."/>
            <person name="Li X."/>
            <person name="Wang L."/>
            <person name="Xie Y."/>
            <person name="Hong B."/>
        </authorList>
    </citation>
    <scope>NUCLEOTIDE SEQUENCE [LARGE SCALE GENOMIC DNA]</scope>
    <source>
        <strain evidence="2 3">US-43</strain>
    </source>
</reference>
<proteinExistence type="predicted"/>
<dbReference type="PANTHER" id="PTHR35010:SF2">
    <property type="entry name" value="BLL4672 PROTEIN"/>
    <property type="match status" value="1"/>
</dbReference>
<dbReference type="Proteomes" id="UP000327000">
    <property type="component" value="Unassembled WGS sequence"/>
</dbReference>
<accession>A0A5N5WG93</accession>
<dbReference type="RefSeq" id="WP_078588067.1">
    <property type="nucleotide sequence ID" value="NZ_JBFADJ010000017.1"/>
</dbReference>
<dbReference type="GO" id="GO:0003677">
    <property type="term" value="F:DNA binding"/>
    <property type="evidence" value="ECO:0007669"/>
    <property type="project" value="InterPro"/>
</dbReference>
<gene>
    <name evidence="2" type="ORF">FRZ00_03710</name>
</gene>
<dbReference type="Pfam" id="PF17765">
    <property type="entry name" value="MLTR_LBD"/>
    <property type="match status" value="1"/>
</dbReference>
<dbReference type="Gene3D" id="3.30.450.180">
    <property type="match status" value="1"/>
</dbReference>
<dbReference type="SUPFAM" id="SSF47413">
    <property type="entry name" value="lambda repressor-like DNA-binding domains"/>
    <property type="match status" value="1"/>
</dbReference>
<dbReference type="CDD" id="cd00093">
    <property type="entry name" value="HTH_XRE"/>
    <property type="match status" value="1"/>
</dbReference>
<dbReference type="Pfam" id="PF13560">
    <property type="entry name" value="HTH_31"/>
    <property type="match status" value="1"/>
</dbReference>